<keyword evidence="3" id="KW-1185">Reference proteome</keyword>
<name>A0A445A1L2_ARAHY</name>
<dbReference type="EMBL" id="SDMP01000013">
    <property type="protein sequence ID" value="RYR20329.1"/>
    <property type="molecule type" value="Genomic_DNA"/>
</dbReference>
<gene>
    <name evidence="2" type="ORF">Ahy_B03g065436</name>
</gene>
<comment type="caution">
    <text evidence="2">The sequence shown here is derived from an EMBL/GenBank/DDBJ whole genome shotgun (WGS) entry which is preliminary data.</text>
</comment>
<protein>
    <submittedName>
        <fullName evidence="2">Uncharacterized protein</fullName>
    </submittedName>
</protein>
<organism evidence="2 3">
    <name type="scientific">Arachis hypogaea</name>
    <name type="common">Peanut</name>
    <dbReference type="NCBI Taxonomy" id="3818"/>
    <lineage>
        <taxon>Eukaryota</taxon>
        <taxon>Viridiplantae</taxon>
        <taxon>Streptophyta</taxon>
        <taxon>Embryophyta</taxon>
        <taxon>Tracheophyta</taxon>
        <taxon>Spermatophyta</taxon>
        <taxon>Magnoliopsida</taxon>
        <taxon>eudicotyledons</taxon>
        <taxon>Gunneridae</taxon>
        <taxon>Pentapetalae</taxon>
        <taxon>rosids</taxon>
        <taxon>fabids</taxon>
        <taxon>Fabales</taxon>
        <taxon>Fabaceae</taxon>
        <taxon>Papilionoideae</taxon>
        <taxon>50 kb inversion clade</taxon>
        <taxon>dalbergioids sensu lato</taxon>
        <taxon>Dalbergieae</taxon>
        <taxon>Pterocarpus clade</taxon>
        <taxon>Arachis</taxon>
    </lineage>
</organism>
<evidence type="ECO:0000313" key="2">
    <source>
        <dbReference type="EMBL" id="RYR20329.1"/>
    </source>
</evidence>
<accession>A0A445A1L2</accession>
<evidence type="ECO:0000313" key="3">
    <source>
        <dbReference type="Proteomes" id="UP000289738"/>
    </source>
</evidence>
<proteinExistence type="predicted"/>
<dbReference type="AlphaFoldDB" id="A0A445A1L2"/>
<keyword evidence="1" id="KW-0175">Coiled coil</keyword>
<reference evidence="2 3" key="1">
    <citation type="submission" date="2019-01" db="EMBL/GenBank/DDBJ databases">
        <title>Sequencing of cultivated peanut Arachis hypogaea provides insights into genome evolution and oil improvement.</title>
        <authorList>
            <person name="Chen X."/>
        </authorList>
    </citation>
    <scope>NUCLEOTIDE SEQUENCE [LARGE SCALE GENOMIC DNA]</scope>
    <source>
        <strain evidence="3">cv. Fuhuasheng</strain>
        <tissue evidence="2">Leaves</tissue>
    </source>
</reference>
<feature type="coiled-coil region" evidence="1">
    <location>
        <begin position="191"/>
        <end position="218"/>
    </location>
</feature>
<sequence>MQTGIASSRLLWSCCPHTLRPFHPPRSELRPVLQTITNSFQNSEPSDEDLDANTNEIDSSDQHVNDLFQIFHFNEDSGGTIKKTILKSIGKSWKDTRLGLYDEYYNPRSKTEQNIENRPPKIDREHWRWFLRYRGKPERQDESSRVLSQNDSLAQALGKDKPSTVHCMGFGPTPSQIFGPNSHPLGNRVQIEEIQRKLLELQAELEAKKLMKRKAMENKVVAEKKKRQASALRYLFQWQGEELQPNIAARMNFV</sequence>
<dbReference type="Proteomes" id="UP000289738">
    <property type="component" value="Chromosome B03"/>
</dbReference>
<evidence type="ECO:0000256" key="1">
    <source>
        <dbReference type="SAM" id="Coils"/>
    </source>
</evidence>